<keyword evidence="1" id="KW-0472">Membrane</keyword>
<sequence length="610" mass="69319">MGNFLTSLGNNHFLFIYANYFNAMKRVPIILALFIVAITFATFEHFFGEQKQPKKTTELAKASQLAFANLDRKLVRCTPAKFEYEVANPDRPVAPLFENLGNHHFKVTTNVEKAQTFFDQGIRLTYAFNHAEAHRSFMEAARLDPTCAMAFWGQAYALGPNINDPMPDNERRLKAYEASEKAKQLMMHATEKEMAMINALSKRYSKNVMSELGELNQTYVEAMKEVVERYREDADIQTLYGAAIMNTMPWNYWDNEGNPNPGTMDAKKALETAMKLNPEHPGAHHYYIHMVELPYPETGIVSAEKLGSLMPGAGHLVHMPAHIFIRIGRYEEAVKSNIGAIEADEDYISQCYAQGLYPLAYYPHNIHFLWSAASFLGDSRTALEASKKTAEKIPVSELNTFTFLQDYFSTPMLANLRFGKWNEVLTTPQPGKDYKHVMLIWHYTRGIAFLRKQNMKDAKEELMAIEKMLEDPDLETLIANYTNPTINVAKVAQRVLAGEIAAANGDYQMAIELLKEGVKFEDELVYSEPAAWHIPVRQTLGAVFLKANMPVEAEMVYREDLEINRNNGWSLIGLHNSLKAQGKNPEAKETKKQFDKSWELSDMMITSSIL</sequence>
<dbReference type="InterPro" id="IPR011990">
    <property type="entry name" value="TPR-like_helical_dom_sf"/>
</dbReference>
<keyword evidence="1" id="KW-1133">Transmembrane helix</keyword>
<dbReference type="EMBL" id="JBDKWZ010000002">
    <property type="protein sequence ID" value="MEN7547002.1"/>
    <property type="molecule type" value="Genomic_DNA"/>
</dbReference>
<evidence type="ECO:0000313" key="3">
    <source>
        <dbReference type="Proteomes" id="UP001403385"/>
    </source>
</evidence>
<reference evidence="2 3" key="1">
    <citation type="submission" date="2024-04" db="EMBL/GenBank/DDBJ databases">
        <title>Novel genus in family Flammeovirgaceae.</title>
        <authorList>
            <person name="Nguyen T.H."/>
            <person name="Vuong T.Q."/>
            <person name="Le H."/>
            <person name="Kim S.-G."/>
        </authorList>
    </citation>
    <scope>NUCLEOTIDE SEQUENCE [LARGE SCALE GENOMIC DNA]</scope>
    <source>
        <strain evidence="2 3">JCM 23209</strain>
    </source>
</reference>
<accession>A0AAW9RQ23</accession>
<evidence type="ECO:0008006" key="4">
    <source>
        <dbReference type="Google" id="ProtNLM"/>
    </source>
</evidence>
<gene>
    <name evidence="2" type="ORF">AAG747_03735</name>
</gene>
<dbReference type="SUPFAM" id="SSF48452">
    <property type="entry name" value="TPR-like"/>
    <property type="match status" value="1"/>
</dbReference>
<dbReference type="Proteomes" id="UP001403385">
    <property type="component" value="Unassembled WGS sequence"/>
</dbReference>
<proteinExistence type="predicted"/>
<feature type="transmembrane region" description="Helical" evidence="1">
    <location>
        <begin position="27"/>
        <end position="47"/>
    </location>
</feature>
<dbReference type="PANTHER" id="PTHR45588">
    <property type="entry name" value="TPR DOMAIN-CONTAINING PROTEIN"/>
    <property type="match status" value="1"/>
</dbReference>
<keyword evidence="1" id="KW-0812">Transmembrane</keyword>
<organism evidence="2 3">
    <name type="scientific">Rapidithrix thailandica</name>
    <dbReference type="NCBI Taxonomy" id="413964"/>
    <lineage>
        <taxon>Bacteria</taxon>
        <taxon>Pseudomonadati</taxon>
        <taxon>Bacteroidota</taxon>
        <taxon>Cytophagia</taxon>
        <taxon>Cytophagales</taxon>
        <taxon>Flammeovirgaceae</taxon>
        <taxon>Rapidithrix</taxon>
    </lineage>
</organism>
<evidence type="ECO:0000256" key="1">
    <source>
        <dbReference type="SAM" id="Phobius"/>
    </source>
</evidence>
<keyword evidence="3" id="KW-1185">Reference proteome</keyword>
<dbReference type="Gene3D" id="1.25.40.10">
    <property type="entry name" value="Tetratricopeptide repeat domain"/>
    <property type="match status" value="2"/>
</dbReference>
<name>A0AAW9RQ23_9BACT</name>
<comment type="caution">
    <text evidence="2">The sequence shown here is derived from an EMBL/GenBank/DDBJ whole genome shotgun (WGS) entry which is preliminary data.</text>
</comment>
<evidence type="ECO:0000313" key="2">
    <source>
        <dbReference type="EMBL" id="MEN7547002.1"/>
    </source>
</evidence>
<dbReference type="PANTHER" id="PTHR45588:SF1">
    <property type="entry name" value="WW DOMAIN-CONTAINING PROTEIN"/>
    <property type="match status" value="1"/>
</dbReference>
<protein>
    <recommendedName>
        <fullName evidence="4">Tetratricopeptide repeat protein</fullName>
    </recommendedName>
</protein>
<dbReference type="AlphaFoldDB" id="A0AAW9RQ23"/>